<dbReference type="AlphaFoldDB" id="A0ABD4X547"/>
<dbReference type="EMBL" id="JARCJK010000001">
    <property type="protein sequence ID" value="MDE4164262.1"/>
    <property type="molecule type" value="Genomic_DNA"/>
</dbReference>
<dbReference type="Proteomes" id="UP001218364">
    <property type="component" value="Unassembled WGS sequence"/>
</dbReference>
<dbReference type="RefSeq" id="WP_274839306.1">
    <property type="nucleotide sequence ID" value="NZ_JARCJF010000001.1"/>
</dbReference>
<evidence type="ECO:0000313" key="3">
    <source>
        <dbReference type="Proteomes" id="UP001218364"/>
    </source>
</evidence>
<organism evidence="2 3">
    <name type="scientific">Phaeobacter gallaeciensis</name>
    <dbReference type="NCBI Taxonomy" id="60890"/>
    <lineage>
        <taxon>Bacteria</taxon>
        <taxon>Pseudomonadati</taxon>
        <taxon>Pseudomonadota</taxon>
        <taxon>Alphaproteobacteria</taxon>
        <taxon>Rhodobacterales</taxon>
        <taxon>Roseobacteraceae</taxon>
        <taxon>Phaeobacter</taxon>
    </lineage>
</organism>
<comment type="caution">
    <text evidence="2">The sequence shown here is derived from an EMBL/GenBank/DDBJ whole genome shotgun (WGS) entry which is preliminary data.</text>
</comment>
<sequence length="211" mass="22778">MSNSPERALWQEVLLIQVDDALLGATGAGSREHREILIGKARAYLTTPSPDLAVVCSLAGMDMEAVIEAMRAKIANAPSPAELASNRKLSANTQRKRPKEAKPKRIAPAAKPLTYNGTTLTTQQWADRTGLTVTQIYSRLNQGWTVERALTQPVIPRKRNHNPGWGTTGETVVAHGPGVGSDFRKCEGTGGGRSAQDRPKISFSPNEKVEA</sequence>
<feature type="compositionally biased region" description="Basic residues" evidence="1">
    <location>
        <begin position="94"/>
        <end position="105"/>
    </location>
</feature>
<evidence type="ECO:0000256" key="1">
    <source>
        <dbReference type="SAM" id="MobiDB-lite"/>
    </source>
</evidence>
<feature type="region of interest" description="Disordered" evidence="1">
    <location>
        <begin position="174"/>
        <end position="211"/>
    </location>
</feature>
<feature type="region of interest" description="Disordered" evidence="1">
    <location>
        <begin position="78"/>
        <end position="105"/>
    </location>
</feature>
<evidence type="ECO:0000313" key="2">
    <source>
        <dbReference type="EMBL" id="MDE4164262.1"/>
    </source>
</evidence>
<gene>
    <name evidence="2" type="ORF">PXK24_01050</name>
</gene>
<protein>
    <recommendedName>
        <fullName evidence="4">DUF1013 domain-containing protein</fullName>
    </recommendedName>
</protein>
<evidence type="ECO:0008006" key="4">
    <source>
        <dbReference type="Google" id="ProtNLM"/>
    </source>
</evidence>
<accession>A0ABD4X547</accession>
<name>A0ABD4X547_9RHOB</name>
<proteinExistence type="predicted"/>
<reference evidence="2 3" key="1">
    <citation type="submission" date="2023-02" db="EMBL/GenBank/DDBJ databases">
        <title>Population genomics of bacteria associated with diatom.</title>
        <authorList>
            <person name="Xie J."/>
            <person name="Wang H."/>
        </authorList>
    </citation>
    <scope>NUCLEOTIDE SEQUENCE [LARGE SCALE GENOMIC DNA]</scope>
    <source>
        <strain evidence="2 3">PT47_8</strain>
    </source>
</reference>